<gene>
    <name evidence="1" type="ORF">ATN00_02240</name>
</gene>
<dbReference type="KEGG" id="sbd:ATN00_02240"/>
<dbReference type="Proteomes" id="UP000056968">
    <property type="component" value="Chromosome"/>
</dbReference>
<dbReference type="AlphaFoldDB" id="A0A0S3F3P8"/>
<sequence>MASPGLAQEKTGVKSGFILPPGSARIVLMRPSVIVGAQSTGGMFEPNADWTDEARRNIDRAIQDIQGQLGNSVAAYDSEAEEAGALSGEYRSLFTSVADSVREYQFFPGNRLPTKKRDKGFDWSIGTDVADLPGLSNADYVLFISTEDHYGSTGRKMLQIFAAMGGVSVPTGLHKGYAGLVDVKTGELVWLNADLQMGGDVRTADGAQKRVGQLFEGFPGRTMPLAQNALPGLAQP</sequence>
<keyword evidence="2" id="KW-1185">Reference proteome</keyword>
<evidence type="ECO:0000313" key="2">
    <source>
        <dbReference type="Proteomes" id="UP000056968"/>
    </source>
</evidence>
<dbReference type="EMBL" id="CP013264">
    <property type="protein sequence ID" value="ALR22321.1"/>
    <property type="molecule type" value="Genomic_DNA"/>
</dbReference>
<name>A0A0S3F3P8_9SPHN</name>
<proteinExistence type="predicted"/>
<dbReference type="STRING" id="1332080.ATN00_02240"/>
<accession>A0A0S3F3P8</accession>
<reference evidence="1 2" key="1">
    <citation type="submission" date="2015-11" db="EMBL/GenBank/DDBJ databases">
        <title>A Two-component Flavoprotein Monooxygenase System MeaXY Responsible for para-Hydroxylation of 2-Methyl-6-ethylaniline and 2,6-Diethylaniline in Sphingobium baderi DE-13.</title>
        <authorList>
            <person name="Cheng M."/>
            <person name="Meng Q."/>
            <person name="Yang Y."/>
            <person name="Chu C."/>
            <person name="Yan X."/>
            <person name="He J."/>
            <person name="Li S."/>
        </authorList>
    </citation>
    <scope>NUCLEOTIDE SEQUENCE [LARGE SCALE GENOMIC DNA]</scope>
    <source>
        <strain evidence="1 2">DE-13</strain>
    </source>
</reference>
<protein>
    <submittedName>
        <fullName evidence="1">Uncharacterized protein</fullName>
    </submittedName>
</protein>
<dbReference type="OrthoDB" id="8900715at2"/>
<organism evidence="1 2">
    <name type="scientific">Sphingobium baderi</name>
    <dbReference type="NCBI Taxonomy" id="1332080"/>
    <lineage>
        <taxon>Bacteria</taxon>
        <taxon>Pseudomonadati</taxon>
        <taxon>Pseudomonadota</taxon>
        <taxon>Alphaproteobacteria</taxon>
        <taxon>Sphingomonadales</taxon>
        <taxon>Sphingomonadaceae</taxon>
        <taxon>Sphingobium</taxon>
    </lineage>
</organism>
<evidence type="ECO:0000313" key="1">
    <source>
        <dbReference type="EMBL" id="ALR22321.1"/>
    </source>
</evidence>